<evidence type="ECO:0000313" key="2">
    <source>
        <dbReference type="EMBL" id="KAF9493296.1"/>
    </source>
</evidence>
<feature type="region of interest" description="Disordered" evidence="1">
    <location>
        <begin position="1"/>
        <end position="45"/>
    </location>
</feature>
<evidence type="ECO:0000256" key="1">
    <source>
        <dbReference type="SAM" id="MobiDB-lite"/>
    </source>
</evidence>
<feature type="compositionally biased region" description="Basic residues" evidence="1">
    <location>
        <begin position="74"/>
        <end position="89"/>
    </location>
</feature>
<gene>
    <name evidence="2" type="ORF">BDN71DRAFT_1450417</name>
</gene>
<evidence type="ECO:0000313" key="3">
    <source>
        <dbReference type="Proteomes" id="UP000807025"/>
    </source>
</evidence>
<dbReference type="EMBL" id="MU154587">
    <property type="protein sequence ID" value="KAF9493296.1"/>
    <property type="molecule type" value="Genomic_DNA"/>
</dbReference>
<proteinExistence type="predicted"/>
<reference evidence="2" key="1">
    <citation type="submission" date="2020-11" db="EMBL/GenBank/DDBJ databases">
        <authorList>
            <consortium name="DOE Joint Genome Institute"/>
            <person name="Ahrendt S."/>
            <person name="Riley R."/>
            <person name="Andreopoulos W."/>
            <person name="Labutti K."/>
            <person name="Pangilinan J."/>
            <person name="Ruiz-Duenas F.J."/>
            <person name="Barrasa J.M."/>
            <person name="Sanchez-Garcia M."/>
            <person name="Camarero S."/>
            <person name="Miyauchi S."/>
            <person name="Serrano A."/>
            <person name="Linde D."/>
            <person name="Babiker R."/>
            <person name="Drula E."/>
            <person name="Ayuso-Fernandez I."/>
            <person name="Pacheco R."/>
            <person name="Padilla G."/>
            <person name="Ferreira P."/>
            <person name="Barriuso J."/>
            <person name="Kellner H."/>
            <person name="Castanera R."/>
            <person name="Alfaro M."/>
            <person name="Ramirez L."/>
            <person name="Pisabarro A.G."/>
            <person name="Kuo A."/>
            <person name="Tritt A."/>
            <person name="Lipzen A."/>
            <person name="He G."/>
            <person name="Yan M."/>
            <person name="Ng V."/>
            <person name="Cullen D."/>
            <person name="Martin F."/>
            <person name="Rosso M.-N."/>
            <person name="Henrissat B."/>
            <person name="Hibbett D."/>
            <person name="Martinez A.T."/>
            <person name="Grigoriev I.V."/>
        </authorList>
    </citation>
    <scope>NUCLEOTIDE SEQUENCE</scope>
    <source>
        <strain evidence="2">ATCC 90797</strain>
    </source>
</reference>
<protein>
    <submittedName>
        <fullName evidence="2">Uncharacterized protein</fullName>
    </submittedName>
</protein>
<dbReference type="Proteomes" id="UP000807025">
    <property type="component" value="Unassembled WGS sequence"/>
</dbReference>
<dbReference type="AlphaFoldDB" id="A0A9P6D5C5"/>
<organism evidence="2 3">
    <name type="scientific">Pleurotus eryngii</name>
    <name type="common">Boletus of the steppes</name>
    <dbReference type="NCBI Taxonomy" id="5323"/>
    <lineage>
        <taxon>Eukaryota</taxon>
        <taxon>Fungi</taxon>
        <taxon>Dikarya</taxon>
        <taxon>Basidiomycota</taxon>
        <taxon>Agaricomycotina</taxon>
        <taxon>Agaricomycetes</taxon>
        <taxon>Agaricomycetidae</taxon>
        <taxon>Agaricales</taxon>
        <taxon>Pleurotineae</taxon>
        <taxon>Pleurotaceae</taxon>
        <taxon>Pleurotus</taxon>
    </lineage>
</organism>
<comment type="caution">
    <text evidence="2">The sequence shown here is derived from an EMBL/GenBank/DDBJ whole genome shotgun (WGS) entry which is preliminary data.</text>
</comment>
<sequence>MGSVPDGPYVGATGRASPVRTSPEASRLAPPHVYPRLRQSLPSRVNHPIEYIPERDLPLARTSSLFPAVENSRPRKTSTTRRRVLFPRG</sequence>
<name>A0A9P6D5C5_PLEER</name>
<accession>A0A9P6D5C5</accession>
<keyword evidence="3" id="KW-1185">Reference proteome</keyword>
<feature type="region of interest" description="Disordered" evidence="1">
    <location>
        <begin position="68"/>
        <end position="89"/>
    </location>
</feature>